<dbReference type="EMBL" id="RJTL01000035">
    <property type="protein sequence ID" value="RNM03214.1"/>
    <property type="molecule type" value="Genomic_DNA"/>
</dbReference>
<dbReference type="RefSeq" id="WP_123203690.1">
    <property type="nucleotide sequence ID" value="NZ_RJTL01000035.1"/>
</dbReference>
<comment type="caution">
    <text evidence="2">The sequence shown here is derived from an EMBL/GenBank/DDBJ whole genome shotgun (WGS) entry which is preliminary data.</text>
</comment>
<evidence type="ECO:0000313" key="3">
    <source>
        <dbReference type="Proteomes" id="UP000271222"/>
    </source>
</evidence>
<protein>
    <recommendedName>
        <fullName evidence="1">DUF5615 domain-containing protein</fullName>
    </recommendedName>
</protein>
<accession>A0A454TM35</accession>
<evidence type="ECO:0000259" key="1">
    <source>
        <dbReference type="Pfam" id="PF18480"/>
    </source>
</evidence>
<organism evidence="2 3">
    <name type="scientific">Ralstonia pseudosolanacearum</name>
    <dbReference type="NCBI Taxonomy" id="1310165"/>
    <lineage>
        <taxon>Bacteria</taxon>
        <taxon>Pseudomonadati</taxon>
        <taxon>Pseudomonadota</taxon>
        <taxon>Betaproteobacteria</taxon>
        <taxon>Burkholderiales</taxon>
        <taxon>Burkholderiaceae</taxon>
        <taxon>Ralstonia</taxon>
        <taxon>Ralstonia solanacearum species complex</taxon>
    </lineage>
</organism>
<proteinExistence type="predicted"/>
<feature type="domain" description="DUF5615" evidence="1">
    <location>
        <begin position="4"/>
        <end position="64"/>
    </location>
</feature>
<sequence>MSLRFLFDECLWPDLVRIARAAGHLESTCVRDRGLAGMPDHELVEFAVNGDFTLVTHNAVDFRGRLGGCAGGLYARQSIHAGLVCLVSTEPMTPTRQQYLFSLALEELAQMPDLVNQALEVHEDAEGAVTIQIYQIPY</sequence>
<name>A0A454TM35_9RALS</name>
<gene>
    <name evidence="2" type="ORF">EGA29_19195</name>
</gene>
<dbReference type="InterPro" id="IPR041049">
    <property type="entry name" value="DUF5615"/>
</dbReference>
<dbReference type="OrthoDB" id="8778352at2"/>
<reference evidence="2 3" key="1">
    <citation type="submission" date="2018-10" db="EMBL/GenBank/DDBJ databases">
        <title>Draft Genome Sequence of Ralstonia pseudosolanacearum (R. solanacearum phylotype I) Strain Tg03 Isolated from Luffa cylindrica in China.</title>
        <authorList>
            <person name="Yuan G.-Q."/>
            <person name="Li Q.-Q."/>
            <person name="Zhang Y.-W."/>
        </authorList>
    </citation>
    <scope>NUCLEOTIDE SEQUENCE [LARGE SCALE GENOMIC DNA]</scope>
    <source>
        <strain evidence="2 3">Tg03</strain>
    </source>
</reference>
<evidence type="ECO:0000313" key="2">
    <source>
        <dbReference type="EMBL" id="RNM03214.1"/>
    </source>
</evidence>
<dbReference type="Proteomes" id="UP000271222">
    <property type="component" value="Unassembled WGS sequence"/>
</dbReference>
<dbReference type="Pfam" id="PF18480">
    <property type="entry name" value="DUF5615"/>
    <property type="match status" value="1"/>
</dbReference>
<dbReference type="AlphaFoldDB" id="A0A454TM35"/>